<gene>
    <name evidence="4" type="ORF">BD289DRAFT_478857</name>
</gene>
<organism evidence="4 5">
    <name type="scientific">Coniella lustricola</name>
    <dbReference type="NCBI Taxonomy" id="2025994"/>
    <lineage>
        <taxon>Eukaryota</taxon>
        <taxon>Fungi</taxon>
        <taxon>Dikarya</taxon>
        <taxon>Ascomycota</taxon>
        <taxon>Pezizomycotina</taxon>
        <taxon>Sordariomycetes</taxon>
        <taxon>Sordariomycetidae</taxon>
        <taxon>Diaporthales</taxon>
        <taxon>Schizoparmaceae</taxon>
        <taxon>Coniella</taxon>
    </lineage>
</organism>
<name>A0A2T3ALA4_9PEZI</name>
<dbReference type="STRING" id="2025994.A0A2T3ALA4"/>
<dbReference type="OrthoDB" id="5383703at2759"/>
<accession>A0A2T3ALA4</accession>
<dbReference type="AlphaFoldDB" id="A0A2T3ALA4"/>
<feature type="compositionally biased region" description="Basic and acidic residues" evidence="2">
    <location>
        <begin position="643"/>
        <end position="675"/>
    </location>
</feature>
<feature type="coiled-coil region" evidence="1">
    <location>
        <begin position="243"/>
        <end position="410"/>
    </location>
</feature>
<evidence type="ECO:0000256" key="2">
    <source>
        <dbReference type="SAM" id="MobiDB-lite"/>
    </source>
</evidence>
<evidence type="ECO:0000259" key="3">
    <source>
        <dbReference type="Pfam" id="PF11500"/>
    </source>
</evidence>
<sequence length="675" mass="76469">MLGWAFNKATGGNASSNAQPGFGRDDTLDEQPDTPAPVFAARAFKRALFGTPGAADEEPPTKETKTAYGTDFGKPIFRSASSWLDNNEFDSPDKQPQGILLTPGAGTSRRKRVSFGRDVKANRGLLGGDTSSRIGVPAQQTRPRTRLQEALENSRKHRDGRNSMLDDHARKINFDPDALFGASDEEWEEVEELDRDPDITIDLNEPHSHSGRYWKGEFQKYHDEARVEMEKLVRYKQLAKSYAKAKDSEALELNERLRAEQAKVLDLEMKINEMSRQPGLRNIKSSNFQEQQRLTTDLNRQTSLVAQYKKRIEQLENLVKELSDAKDESTRTYTGTSARLAGKQPRELAAMRQELQRFKTELTKVEQRERQHELEKRELERNLSRKESQYDLLKAEYDALAEKNTALRSENLELRRGPNPFKAGNTGLYMSDNNALFDTGNTGQFEPARAGIPEYDPDFMSAGFDPEATSPWLKEIEDYVGDYVKKQDAEQESRRLELEDANAPFKRLRSGAKTTVPDSRWSILQDSNVDMRDRSTKPLELGEDAVDLLQYGRARTAKETDNLLGPSRFRSNNRAVAARTLDKEPTLTIDRPTPRSGAFGRPRTRTQLRQATSRALDLGWDDDLKSTYEAPRATSGGRAAISTDRKQAAMARVERKRAERKARDTPYGGKENKRL</sequence>
<proteinExistence type="predicted"/>
<keyword evidence="1" id="KW-0175">Coiled coil</keyword>
<feature type="region of interest" description="Disordered" evidence="2">
    <location>
        <begin position="631"/>
        <end position="675"/>
    </location>
</feature>
<dbReference type="Pfam" id="PF11500">
    <property type="entry name" value="Cut12"/>
    <property type="match status" value="1"/>
</dbReference>
<feature type="domain" description="Spindle pole body-associated protein cut12" evidence="3">
    <location>
        <begin position="141"/>
        <end position="277"/>
    </location>
</feature>
<keyword evidence="5" id="KW-1185">Reference proteome</keyword>
<evidence type="ECO:0000313" key="5">
    <source>
        <dbReference type="Proteomes" id="UP000241462"/>
    </source>
</evidence>
<feature type="region of interest" description="Disordered" evidence="2">
    <location>
        <begin position="51"/>
        <end position="71"/>
    </location>
</feature>
<dbReference type="InParanoid" id="A0A2T3ALA4"/>
<reference evidence="4 5" key="1">
    <citation type="journal article" date="2018" name="Mycol. Prog.">
        <title>Coniella lustricola, a new species from submerged detritus.</title>
        <authorList>
            <person name="Raudabaugh D.B."/>
            <person name="Iturriaga T."/>
            <person name="Carver A."/>
            <person name="Mondo S."/>
            <person name="Pangilinan J."/>
            <person name="Lipzen A."/>
            <person name="He G."/>
            <person name="Amirebrahimi M."/>
            <person name="Grigoriev I.V."/>
            <person name="Miller A.N."/>
        </authorList>
    </citation>
    <scope>NUCLEOTIDE SEQUENCE [LARGE SCALE GENOMIC DNA]</scope>
    <source>
        <strain evidence="4 5">B22-T-1</strain>
    </source>
</reference>
<dbReference type="InterPro" id="IPR021589">
    <property type="entry name" value="Cut12"/>
</dbReference>
<feature type="compositionally biased region" description="Polar residues" evidence="2">
    <location>
        <begin position="129"/>
        <end position="142"/>
    </location>
</feature>
<feature type="region of interest" description="Disordered" evidence="2">
    <location>
        <begin position="1"/>
        <end position="36"/>
    </location>
</feature>
<protein>
    <submittedName>
        <fullName evidence="4">Spindle pole body formation-associated protein-domain-containing protein</fullName>
    </submittedName>
</protein>
<feature type="compositionally biased region" description="Polar residues" evidence="2">
    <location>
        <begin position="10"/>
        <end position="19"/>
    </location>
</feature>
<evidence type="ECO:0000256" key="1">
    <source>
        <dbReference type="SAM" id="Coils"/>
    </source>
</evidence>
<feature type="compositionally biased region" description="Basic and acidic residues" evidence="2">
    <location>
        <begin position="146"/>
        <end position="165"/>
    </location>
</feature>
<dbReference type="Proteomes" id="UP000241462">
    <property type="component" value="Unassembled WGS sequence"/>
</dbReference>
<evidence type="ECO:0000313" key="4">
    <source>
        <dbReference type="EMBL" id="PSS02482.1"/>
    </source>
</evidence>
<dbReference type="EMBL" id="KZ678377">
    <property type="protein sequence ID" value="PSS02482.1"/>
    <property type="molecule type" value="Genomic_DNA"/>
</dbReference>
<feature type="region of interest" description="Disordered" evidence="2">
    <location>
        <begin position="89"/>
        <end position="165"/>
    </location>
</feature>